<organism evidence="1 2">
    <name type="scientific">Nocardioides panaciterrulae</name>
    <dbReference type="NCBI Taxonomy" id="661492"/>
    <lineage>
        <taxon>Bacteria</taxon>
        <taxon>Bacillati</taxon>
        <taxon>Actinomycetota</taxon>
        <taxon>Actinomycetes</taxon>
        <taxon>Propionibacteriales</taxon>
        <taxon>Nocardioidaceae</taxon>
        <taxon>Nocardioides</taxon>
    </lineage>
</organism>
<keyword evidence="2" id="KW-1185">Reference proteome</keyword>
<dbReference type="Pfam" id="PF07366">
    <property type="entry name" value="SnoaL"/>
    <property type="match status" value="1"/>
</dbReference>
<dbReference type="GO" id="GO:0030638">
    <property type="term" value="P:polyketide metabolic process"/>
    <property type="evidence" value="ECO:0007669"/>
    <property type="project" value="InterPro"/>
</dbReference>
<comment type="caution">
    <text evidence="1">The sequence shown here is derived from an EMBL/GenBank/DDBJ whole genome shotgun (WGS) entry which is preliminary data.</text>
</comment>
<sequence>MTTESVATTARAFFDACETGRGWSECSAFCRPDATFAAQAEPLAEMTTLAEYTEWMKDMFTPLPDASYSVRSFAFDPERNNVCVYAVFTGSHTGDGGPVPPTGRSTRTDYVYVMELDDGRISHLTKIWNAGWALRELGWGE</sequence>
<dbReference type="InterPro" id="IPR032710">
    <property type="entry name" value="NTF2-like_dom_sf"/>
</dbReference>
<keyword evidence="1" id="KW-0413">Isomerase</keyword>
<protein>
    <submittedName>
        <fullName evidence="1">Steroid delta-isomerase-like uncharacterized protein</fullName>
    </submittedName>
</protein>
<dbReference type="EMBL" id="JACCBG010000001">
    <property type="protein sequence ID" value="NYD42283.1"/>
    <property type="molecule type" value="Genomic_DNA"/>
</dbReference>
<evidence type="ECO:0000313" key="1">
    <source>
        <dbReference type="EMBL" id="NYD42283.1"/>
    </source>
</evidence>
<dbReference type="SUPFAM" id="SSF54427">
    <property type="entry name" value="NTF2-like"/>
    <property type="match status" value="1"/>
</dbReference>
<evidence type="ECO:0000313" key="2">
    <source>
        <dbReference type="Proteomes" id="UP000535511"/>
    </source>
</evidence>
<reference evidence="1 2" key="1">
    <citation type="submission" date="2020-07" db="EMBL/GenBank/DDBJ databases">
        <title>Sequencing the genomes of 1000 actinobacteria strains.</title>
        <authorList>
            <person name="Klenk H.-P."/>
        </authorList>
    </citation>
    <scope>NUCLEOTIDE SEQUENCE [LARGE SCALE GENOMIC DNA]</scope>
    <source>
        <strain evidence="1 2">DSM 21350</strain>
    </source>
</reference>
<dbReference type="Gene3D" id="3.10.450.50">
    <property type="match status" value="1"/>
</dbReference>
<dbReference type="GO" id="GO:0016853">
    <property type="term" value="F:isomerase activity"/>
    <property type="evidence" value="ECO:0007669"/>
    <property type="project" value="UniProtKB-KW"/>
</dbReference>
<dbReference type="Proteomes" id="UP000535511">
    <property type="component" value="Unassembled WGS sequence"/>
</dbReference>
<dbReference type="AlphaFoldDB" id="A0A7Y9E6U6"/>
<dbReference type="InterPro" id="IPR009959">
    <property type="entry name" value="Cyclase_SnoaL-like"/>
</dbReference>
<dbReference type="RefSeq" id="WP_218851466.1">
    <property type="nucleotide sequence ID" value="NZ_JACCBG010000001.1"/>
</dbReference>
<gene>
    <name evidence="1" type="ORF">BJZ21_002366</name>
</gene>
<proteinExistence type="predicted"/>
<name>A0A7Y9E6U6_9ACTN</name>
<accession>A0A7Y9E6U6</accession>